<dbReference type="Pfam" id="PF06990">
    <property type="entry name" value="Gal-3-0_sulfotr"/>
    <property type="match status" value="1"/>
</dbReference>
<dbReference type="SUPFAM" id="SSF52540">
    <property type="entry name" value="P-loop containing nucleoside triphosphate hydrolases"/>
    <property type="match status" value="1"/>
</dbReference>
<evidence type="ECO:0000313" key="10">
    <source>
        <dbReference type="Proteomes" id="UP000694865"/>
    </source>
</evidence>
<reference evidence="11" key="1">
    <citation type="submission" date="2025-08" db="UniProtKB">
        <authorList>
            <consortium name="RefSeq"/>
        </authorList>
    </citation>
    <scope>IDENTIFICATION</scope>
    <source>
        <tissue evidence="11">Testes</tissue>
    </source>
</reference>
<name>A0ABM0MB77_SACKO</name>
<evidence type="ECO:0000256" key="9">
    <source>
        <dbReference type="ARBA" id="ARBA00023180"/>
    </source>
</evidence>
<dbReference type="GeneID" id="102807227"/>
<comment type="similarity">
    <text evidence="2">Belongs to the galactose-3-O-sulfotransferase family.</text>
</comment>
<evidence type="ECO:0000313" key="11">
    <source>
        <dbReference type="RefSeq" id="XP_006817268.1"/>
    </source>
</evidence>
<keyword evidence="10" id="KW-1185">Reference proteome</keyword>
<keyword evidence="5" id="KW-0735">Signal-anchor</keyword>
<keyword evidence="8" id="KW-0472">Membrane</keyword>
<evidence type="ECO:0000256" key="7">
    <source>
        <dbReference type="ARBA" id="ARBA00023034"/>
    </source>
</evidence>
<evidence type="ECO:0000256" key="5">
    <source>
        <dbReference type="ARBA" id="ARBA00022968"/>
    </source>
</evidence>
<accession>A0ABM0MB77</accession>
<sequence>MKHDTLNAKLEQDYYPNPSWKNCTPYNDFVFVKTSKTGGSTVGALLYRYGIKHNLTAALPDPLTSMMLHITQYKVHVTEYPCSKTFAGYNYIAHHMHKYNHKLLKGLIPNAKFVTIIRLPFKQLESRFYFEHFDKKFALQNYTNPLETFLTSSTYHQFLDSVIYSRVQRWFSMTSDHGLMELDKEFDLVMITEYMDESLVLLKQMMCWTFDDVIYHSNKVSTRERQPMTRPMERVLSEILVEDVTVYKHFNMTLWRKIDNYDGDFDNDLRLLRARRAEITSMCERENNAQEHVCKFLSYDVHHCKKIAEKTQFERLCGKHRN</sequence>
<organism evidence="10 11">
    <name type="scientific">Saccoglossus kowalevskii</name>
    <name type="common">Acorn worm</name>
    <dbReference type="NCBI Taxonomy" id="10224"/>
    <lineage>
        <taxon>Eukaryota</taxon>
        <taxon>Metazoa</taxon>
        <taxon>Hemichordata</taxon>
        <taxon>Enteropneusta</taxon>
        <taxon>Harrimaniidae</taxon>
        <taxon>Saccoglossus</taxon>
    </lineage>
</organism>
<evidence type="ECO:0000256" key="2">
    <source>
        <dbReference type="ARBA" id="ARBA00008124"/>
    </source>
</evidence>
<gene>
    <name evidence="11" type="primary">LOC102807227</name>
</gene>
<dbReference type="PANTHER" id="PTHR14647:SF87">
    <property type="entry name" value="PUTATIVE-RELATED"/>
    <property type="match status" value="1"/>
</dbReference>
<keyword evidence="9" id="KW-0325">Glycoprotein</keyword>
<dbReference type="InterPro" id="IPR027417">
    <property type="entry name" value="P-loop_NTPase"/>
</dbReference>
<evidence type="ECO:0000256" key="1">
    <source>
        <dbReference type="ARBA" id="ARBA00004323"/>
    </source>
</evidence>
<keyword evidence="4" id="KW-0812">Transmembrane</keyword>
<keyword evidence="3" id="KW-0808">Transferase</keyword>
<evidence type="ECO:0000256" key="3">
    <source>
        <dbReference type="ARBA" id="ARBA00022679"/>
    </source>
</evidence>
<evidence type="ECO:0000256" key="8">
    <source>
        <dbReference type="ARBA" id="ARBA00023136"/>
    </source>
</evidence>
<dbReference type="InterPro" id="IPR009729">
    <property type="entry name" value="Gal-3-0_sulfotransfrase"/>
</dbReference>
<dbReference type="PANTHER" id="PTHR14647">
    <property type="entry name" value="GALACTOSE-3-O-SULFOTRANSFERASE"/>
    <property type="match status" value="1"/>
</dbReference>
<dbReference type="Gene3D" id="3.40.50.300">
    <property type="entry name" value="P-loop containing nucleotide triphosphate hydrolases"/>
    <property type="match status" value="1"/>
</dbReference>
<comment type="subcellular location">
    <subcellularLocation>
        <location evidence="1">Golgi apparatus membrane</location>
        <topology evidence="1">Single-pass type II membrane protein</topology>
    </subcellularLocation>
</comment>
<evidence type="ECO:0000256" key="6">
    <source>
        <dbReference type="ARBA" id="ARBA00022989"/>
    </source>
</evidence>
<dbReference type="Proteomes" id="UP000694865">
    <property type="component" value="Unplaced"/>
</dbReference>
<keyword evidence="7" id="KW-0333">Golgi apparatus</keyword>
<proteinExistence type="inferred from homology"/>
<evidence type="ECO:0000256" key="4">
    <source>
        <dbReference type="ARBA" id="ARBA00022692"/>
    </source>
</evidence>
<keyword evidence="6" id="KW-1133">Transmembrane helix</keyword>
<dbReference type="RefSeq" id="XP_006817268.1">
    <property type="nucleotide sequence ID" value="XM_006817205.1"/>
</dbReference>
<protein>
    <submittedName>
        <fullName evidence="11">Galactose-3-O-sulfotransferase 4-like</fullName>
    </submittedName>
</protein>